<evidence type="ECO:0000256" key="6">
    <source>
        <dbReference type="SAM" id="MobiDB-lite"/>
    </source>
</evidence>
<name>A0A176ZX65_9PEZI</name>
<reference evidence="10" key="1">
    <citation type="submission" date="2016-03" db="EMBL/GenBank/DDBJ databases">
        <title>Updated assembly of Pseudogymnoascus destructans, the fungus causing white-nose syndrome of bats.</title>
        <authorList>
            <person name="Palmer J.M."/>
            <person name="Drees K.P."/>
            <person name="Foster J.T."/>
            <person name="Lindner D.L."/>
        </authorList>
    </citation>
    <scope>NUCLEOTIDE SEQUENCE [LARGE SCALE GENOMIC DNA]</scope>
    <source>
        <strain evidence="10">20631-21</strain>
    </source>
</reference>
<organism evidence="10">
    <name type="scientific">Pseudogymnoascus destructans</name>
    <dbReference type="NCBI Taxonomy" id="655981"/>
    <lineage>
        <taxon>Eukaryota</taxon>
        <taxon>Fungi</taxon>
        <taxon>Dikarya</taxon>
        <taxon>Ascomycota</taxon>
        <taxon>Pezizomycotina</taxon>
        <taxon>Leotiomycetes</taxon>
        <taxon>Thelebolales</taxon>
        <taxon>Thelebolaceae</taxon>
        <taxon>Pseudogymnoascus</taxon>
    </lineage>
</organism>
<dbReference type="CDD" id="cd06257">
    <property type="entry name" value="DnaJ"/>
    <property type="match status" value="1"/>
</dbReference>
<dbReference type="eggNOG" id="KOG0724">
    <property type="taxonomic scope" value="Eukaryota"/>
</dbReference>
<comment type="subcellular location">
    <subcellularLocation>
        <location evidence="5">Endomembrane system</location>
        <topology evidence="5">Single-pass membrane protein</topology>
    </subcellularLocation>
</comment>
<dbReference type="InterPro" id="IPR052606">
    <property type="entry name" value="DnaJ_domain_protein"/>
</dbReference>
<evidence type="ECO:0000256" key="1">
    <source>
        <dbReference type="ARBA" id="ARBA00022692"/>
    </source>
</evidence>
<protein>
    <recommendedName>
        <fullName evidence="9">J domain-containing protein</fullName>
    </recommendedName>
</protein>
<dbReference type="VEuPathDB" id="FungiDB:GMDG_06461"/>
<keyword evidence="2 8" id="KW-0732">Signal</keyword>
<evidence type="ECO:0000256" key="8">
    <source>
        <dbReference type="SAM" id="SignalP"/>
    </source>
</evidence>
<dbReference type="SMART" id="SM00271">
    <property type="entry name" value="DnaJ"/>
    <property type="match status" value="1"/>
</dbReference>
<dbReference type="GeneID" id="36292073"/>
<evidence type="ECO:0000256" key="5">
    <source>
        <dbReference type="ARBA" id="ARBA00037847"/>
    </source>
</evidence>
<keyword evidence="1 7" id="KW-0812">Transmembrane</keyword>
<evidence type="ECO:0000313" key="10">
    <source>
        <dbReference type="EMBL" id="OAF54468.1"/>
    </source>
</evidence>
<feature type="domain" description="J" evidence="9">
    <location>
        <begin position="43"/>
        <end position="135"/>
    </location>
</feature>
<dbReference type="OrthoDB" id="413400at2759"/>
<dbReference type="SUPFAM" id="SSF46565">
    <property type="entry name" value="Chaperone J-domain"/>
    <property type="match status" value="1"/>
</dbReference>
<dbReference type="AlphaFoldDB" id="A0A176ZX65"/>
<gene>
    <name evidence="10" type="ORF">VC83_09036</name>
</gene>
<dbReference type="Pfam" id="PF00226">
    <property type="entry name" value="DnaJ"/>
    <property type="match status" value="1"/>
</dbReference>
<dbReference type="InterPro" id="IPR001623">
    <property type="entry name" value="DnaJ_domain"/>
</dbReference>
<evidence type="ECO:0000256" key="2">
    <source>
        <dbReference type="ARBA" id="ARBA00022729"/>
    </source>
</evidence>
<dbReference type="Proteomes" id="UP000077154">
    <property type="component" value="Unassembled WGS sequence"/>
</dbReference>
<feature type="region of interest" description="Disordered" evidence="6">
    <location>
        <begin position="336"/>
        <end position="384"/>
    </location>
</feature>
<feature type="region of interest" description="Disordered" evidence="6">
    <location>
        <begin position="204"/>
        <end position="270"/>
    </location>
</feature>
<evidence type="ECO:0000256" key="3">
    <source>
        <dbReference type="ARBA" id="ARBA00022989"/>
    </source>
</evidence>
<proteinExistence type="predicted"/>
<evidence type="ECO:0000256" key="7">
    <source>
        <dbReference type="SAM" id="Phobius"/>
    </source>
</evidence>
<feature type="compositionally biased region" description="Acidic residues" evidence="6">
    <location>
        <begin position="344"/>
        <end position="356"/>
    </location>
</feature>
<dbReference type="RefSeq" id="XP_024319773.1">
    <property type="nucleotide sequence ID" value="XM_024472574.1"/>
</dbReference>
<dbReference type="PANTHER" id="PTHR44653:SF2">
    <property type="entry name" value="DNAJ HOMOLOG SUBFAMILY C MEMBER 1"/>
    <property type="match status" value="1"/>
</dbReference>
<dbReference type="PROSITE" id="PS50076">
    <property type="entry name" value="DNAJ_2"/>
    <property type="match status" value="1"/>
</dbReference>
<dbReference type="Gene3D" id="1.10.287.110">
    <property type="entry name" value="DnaJ domain"/>
    <property type="match status" value="1"/>
</dbReference>
<keyword evidence="3 7" id="KW-1133">Transmembrane helix</keyword>
<evidence type="ECO:0000259" key="9">
    <source>
        <dbReference type="PROSITE" id="PS50076"/>
    </source>
</evidence>
<feature type="compositionally biased region" description="Basic and acidic residues" evidence="6">
    <location>
        <begin position="235"/>
        <end position="250"/>
    </location>
</feature>
<keyword evidence="4 7" id="KW-0472">Membrane</keyword>
<feature type="compositionally biased region" description="Polar residues" evidence="6">
    <location>
        <begin position="357"/>
        <end position="370"/>
    </location>
</feature>
<dbReference type="PRINTS" id="PR00625">
    <property type="entry name" value="JDOMAIN"/>
</dbReference>
<feature type="compositionally biased region" description="Basic residues" evidence="6">
    <location>
        <begin position="372"/>
        <end position="384"/>
    </location>
</feature>
<feature type="transmembrane region" description="Helical" evidence="7">
    <location>
        <begin position="159"/>
        <end position="180"/>
    </location>
</feature>
<evidence type="ECO:0000256" key="4">
    <source>
        <dbReference type="ARBA" id="ARBA00023136"/>
    </source>
</evidence>
<sequence length="384" mass="42432">MKLSLAFSVIACAVTLVAAWSKEDQEIFRLRDEIALSEGPEVTFYDFLNLKQNANHDEITKAYKKRSLALHPDKVKQKFIASRTKSTDKSKKPADRPSNAEINAAAKAASDRFARLGLVQKLLKGPERARYDHFLANGFPVWKGTGYYYARFRPGFGTVLLGLFIFVGGAGHYFALYLGWKRQQEFVGRYVKFARRAAGSANLSIPGVDAGAETPPATDSDAEAAMQPMNRRQRRMQEKDSRKEKPEKKVKAPKAKVSPADTPTGVTGPKKRVVAENGKILVVDAVGNVYLEQRNDDGEMQELLLDPAELQSPRLRDTALIRLPVWIYAKSAGRFLSPAPAADSDSDYEEGEDFTSENDTAGETSGATPNKSAKKARSRKSGRK</sequence>
<feature type="signal peptide" evidence="8">
    <location>
        <begin position="1"/>
        <end position="19"/>
    </location>
</feature>
<dbReference type="PANTHER" id="PTHR44653">
    <property type="entry name" value="DNAJ HOMOLOG SUBFAMILY C MEMBER 1"/>
    <property type="match status" value="1"/>
</dbReference>
<dbReference type="InterPro" id="IPR036869">
    <property type="entry name" value="J_dom_sf"/>
</dbReference>
<dbReference type="EMBL" id="KV441421">
    <property type="protein sequence ID" value="OAF54468.1"/>
    <property type="molecule type" value="Genomic_DNA"/>
</dbReference>
<dbReference type="GO" id="GO:0012505">
    <property type="term" value="C:endomembrane system"/>
    <property type="evidence" value="ECO:0007669"/>
    <property type="project" value="UniProtKB-SubCell"/>
</dbReference>
<feature type="chain" id="PRO_5008056271" description="J domain-containing protein" evidence="8">
    <location>
        <begin position="20"/>
        <end position="384"/>
    </location>
</feature>
<accession>A0A176ZX65</accession>